<feature type="compositionally biased region" description="Low complexity" evidence="1">
    <location>
        <begin position="165"/>
        <end position="178"/>
    </location>
</feature>
<reference evidence="2 3" key="1">
    <citation type="journal article" date="2023" name="bioRxiv">
        <title>High-quality genome assemblies of four members of thePodospora anserinaspecies complex.</title>
        <authorList>
            <person name="Ament-Velasquez S.L."/>
            <person name="Vogan A.A."/>
            <person name="Wallerman O."/>
            <person name="Hartmann F."/>
            <person name="Gautier V."/>
            <person name="Silar P."/>
            <person name="Giraud T."/>
            <person name="Johannesson H."/>
        </authorList>
    </citation>
    <scope>NUCLEOTIDE SEQUENCE [LARGE SCALE GENOMIC DNA]</scope>
    <source>
        <strain evidence="2 3">CBS 112042</strain>
    </source>
</reference>
<comment type="caution">
    <text evidence="2">The sequence shown here is derived from an EMBL/GenBank/DDBJ whole genome shotgun (WGS) entry which is preliminary data.</text>
</comment>
<keyword evidence="3" id="KW-1185">Reference proteome</keyword>
<evidence type="ECO:0000313" key="2">
    <source>
        <dbReference type="EMBL" id="KAK4639515.1"/>
    </source>
</evidence>
<dbReference type="Proteomes" id="UP001322138">
    <property type="component" value="Unassembled WGS sequence"/>
</dbReference>
<accession>A0ABR0F920</accession>
<protein>
    <submittedName>
        <fullName evidence="2">Uncharacterized protein</fullName>
    </submittedName>
</protein>
<sequence>MHCQTRPQEMNTSTFFNNYLQPQVQLQRPFHSNTPLSTSPNLIIIHSHFQTTVTMPPIPLHTNSPINPAKASGITPQTTPPNNDQPTPTKTTSLPPSAAPNNGPPPPQPGAVPHLPQPTSFPASSTGPAPPQPAAAPATTAAPTYPPPPQSSIPPPELPYNQRGTSTAFTPATTTGAAVLPGPSPYETGGGQGYQQRTDSGYRPGGGEENEEQGVLGSVMGYAKAAGEKLSEAEREVWRRINGEK</sequence>
<name>A0ABR0F920_9PEZI</name>
<gene>
    <name evidence="2" type="ORF">QC761_708990</name>
</gene>
<organism evidence="2 3">
    <name type="scientific">Podospora bellae-mahoneyi</name>
    <dbReference type="NCBI Taxonomy" id="2093777"/>
    <lineage>
        <taxon>Eukaryota</taxon>
        <taxon>Fungi</taxon>
        <taxon>Dikarya</taxon>
        <taxon>Ascomycota</taxon>
        <taxon>Pezizomycotina</taxon>
        <taxon>Sordariomycetes</taxon>
        <taxon>Sordariomycetidae</taxon>
        <taxon>Sordariales</taxon>
        <taxon>Podosporaceae</taxon>
        <taxon>Podospora</taxon>
    </lineage>
</organism>
<evidence type="ECO:0000313" key="3">
    <source>
        <dbReference type="Proteomes" id="UP001322138"/>
    </source>
</evidence>
<feature type="compositionally biased region" description="Low complexity" evidence="1">
    <location>
        <begin position="75"/>
        <end position="101"/>
    </location>
</feature>
<dbReference type="GeneID" id="87901928"/>
<feature type="compositionally biased region" description="Pro residues" evidence="1">
    <location>
        <begin position="144"/>
        <end position="158"/>
    </location>
</feature>
<feature type="compositionally biased region" description="Low complexity" evidence="1">
    <location>
        <begin position="111"/>
        <end position="127"/>
    </location>
</feature>
<dbReference type="EMBL" id="JAFFGZ010000009">
    <property type="protein sequence ID" value="KAK4639515.1"/>
    <property type="molecule type" value="Genomic_DNA"/>
</dbReference>
<evidence type="ECO:0000256" key="1">
    <source>
        <dbReference type="SAM" id="MobiDB-lite"/>
    </source>
</evidence>
<feature type="region of interest" description="Disordered" evidence="1">
    <location>
        <begin position="55"/>
        <end position="212"/>
    </location>
</feature>
<proteinExistence type="predicted"/>
<dbReference type="RefSeq" id="XP_062728491.1">
    <property type="nucleotide sequence ID" value="XM_062882446.1"/>
</dbReference>